<evidence type="ECO:0000313" key="3">
    <source>
        <dbReference type="Proteomes" id="UP000611640"/>
    </source>
</evidence>
<evidence type="ECO:0000313" key="2">
    <source>
        <dbReference type="EMBL" id="BCJ33569.1"/>
    </source>
</evidence>
<dbReference type="NCBIfam" id="TIGR04186">
    <property type="entry name" value="GRASP_targ"/>
    <property type="match status" value="1"/>
</dbReference>
<reference evidence="2 3" key="1">
    <citation type="submission" date="2020-08" db="EMBL/GenBank/DDBJ databases">
        <title>Whole genome shotgun sequence of Actinocatenispora thailandica NBRC 105041.</title>
        <authorList>
            <person name="Komaki H."/>
            <person name="Tamura T."/>
        </authorList>
    </citation>
    <scope>NUCLEOTIDE SEQUENCE [LARGE SCALE GENOMIC DNA]</scope>
    <source>
        <strain evidence="2 3">NBRC 105041</strain>
    </source>
</reference>
<dbReference type="Proteomes" id="UP000611640">
    <property type="component" value="Chromosome"/>
</dbReference>
<name>A0A7R7DKT3_9ACTN</name>
<dbReference type="Pfam" id="PF14408">
    <property type="entry name" value="Actino_peptide"/>
    <property type="match status" value="1"/>
</dbReference>
<feature type="compositionally biased region" description="Basic and acidic residues" evidence="1">
    <location>
        <begin position="86"/>
        <end position="97"/>
    </location>
</feature>
<organism evidence="2 3">
    <name type="scientific">Actinocatenispora thailandica</name>
    <dbReference type="NCBI Taxonomy" id="227318"/>
    <lineage>
        <taxon>Bacteria</taxon>
        <taxon>Bacillati</taxon>
        <taxon>Actinomycetota</taxon>
        <taxon>Actinomycetes</taxon>
        <taxon>Micromonosporales</taxon>
        <taxon>Micromonosporaceae</taxon>
        <taxon>Actinocatenispora</taxon>
    </lineage>
</organism>
<proteinExistence type="predicted"/>
<feature type="region of interest" description="Disordered" evidence="1">
    <location>
        <begin position="70"/>
        <end position="97"/>
    </location>
</feature>
<protein>
    <recommendedName>
        <fullName evidence="4">ATP-grasp-modified RiPP</fullName>
    </recommendedName>
</protein>
<gene>
    <name evidence="2" type="ORF">Athai_10720</name>
</gene>
<dbReference type="AlphaFoldDB" id="A0A7R7DKT3"/>
<evidence type="ECO:0000256" key="1">
    <source>
        <dbReference type="SAM" id="MobiDB-lite"/>
    </source>
</evidence>
<evidence type="ECO:0008006" key="4">
    <source>
        <dbReference type="Google" id="ProtNLM"/>
    </source>
</evidence>
<keyword evidence="3" id="KW-1185">Reference proteome</keyword>
<dbReference type="RefSeq" id="WP_203960434.1">
    <property type="nucleotide sequence ID" value="NZ_AP023355.1"/>
</dbReference>
<dbReference type="EMBL" id="AP023355">
    <property type="protein sequence ID" value="BCJ33569.1"/>
    <property type="molecule type" value="Genomic_DNA"/>
</dbReference>
<dbReference type="InterPro" id="IPR025843">
    <property type="entry name" value="Actino_peptide"/>
</dbReference>
<accession>A0A7R7DKT3</accession>
<dbReference type="InterPro" id="IPR026496">
    <property type="entry name" value="GRASP_targ"/>
</dbReference>
<dbReference type="KEGG" id="atl:Athai_10720"/>
<feature type="compositionally biased region" description="Polar residues" evidence="1">
    <location>
        <begin position="73"/>
        <end position="83"/>
    </location>
</feature>
<sequence length="97" mass="10439">MTTVTDHFPLGRSFTETPDSALADSRPFGITLAISPSHTDDIDLTRVSYDSERQIGVVLEADGRLTELAKHSTGWTNTDTASSDKAPGDADRDATED</sequence>